<feature type="non-terminal residue" evidence="2">
    <location>
        <position position="1"/>
    </location>
</feature>
<comment type="caution">
    <text evidence="2">The sequence shown here is derived from an EMBL/GenBank/DDBJ whole genome shotgun (WGS) entry which is preliminary data.</text>
</comment>
<sequence>MVPSDAVIRISGGGVKVSTNTTHEISCLIVTYFLKPIVKFAVKLDNGNYELLNTEDPDISNNSHSRKLNLNAMDSMSILQVTVELYMKPQYRAITCFAPQQITSEWWNATTEFAPFTEKSMDIRVPIVGASFLLIVLTALLTLVIFKYRQAK</sequence>
<protein>
    <submittedName>
        <fullName evidence="2">Uncharacterized protein</fullName>
    </submittedName>
</protein>
<gene>
    <name evidence="2" type="ORF">AFUS01_LOCUS24119</name>
</gene>
<reference evidence="2" key="1">
    <citation type="submission" date="2021-06" db="EMBL/GenBank/DDBJ databases">
        <authorList>
            <person name="Hodson N. C."/>
            <person name="Mongue J. A."/>
            <person name="Jaron S. K."/>
        </authorList>
    </citation>
    <scope>NUCLEOTIDE SEQUENCE</scope>
</reference>
<accession>A0A8J2P2F9</accession>
<feature type="transmembrane region" description="Helical" evidence="1">
    <location>
        <begin position="125"/>
        <end position="146"/>
    </location>
</feature>
<name>A0A8J2P2F9_9HEXA</name>
<keyword evidence="1" id="KW-1133">Transmembrane helix</keyword>
<proteinExistence type="predicted"/>
<evidence type="ECO:0000313" key="2">
    <source>
        <dbReference type="EMBL" id="CAG7785501.1"/>
    </source>
</evidence>
<keyword evidence="1" id="KW-0472">Membrane</keyword>
<dbReference type="AlphaFoldDB" id="A0A8J2P2F9"/>
<keyword evidence="3" id="KW-1185">Reference proteome</keyword>
<dbReference type="Proteomes" id="UP000708208">
    <property type="component" value="Unassembled WGS sequence"/>
</dbReference>
<evidence type="ECO:0000256" key="1">
    <source>
        <dbReference type="SAM" id="Phobius"/>
    </source>
</evidence>
<evidence type="ECO:0000313" key="3">
    <source>
        <dbReference type="Proteomes" id="UP000708208"/>
    </source>
</evidence>
<keyword evidence="1" id="KW-0812">Transmembrane</keyword>
<dbReference type="EMBL" id="CAJVCH010297737">
    <property type="protein sequence ID" value="CAG7785501.1"/>
    <property type="molecule type" value="Genomic_DNA"/>
</dbReference>
<organism evidence="2 3">
    <name type="scientific">Allacma fusca</name>
    <dbReference type="NCBI Taxonomy" id="39272"/>
    <lineage>
        <taxon>Eukaryota</taxon>
        <taxon>Metazoa</taxon>
        <taxon>Ecdysozoa</taxon>
        <taxon>Arthropoda</taxon>
        <taxon>Hexapoda</taxon>
        <taxon>Collembola</taxon>
        <taxon>Symphypleona</taxon>
        <taxon>Sminthuridae</taxon>
        <taxon>Allacma</taxon>
    </lineage>
</organism>